<dbReference type="InterPro" id="IPR014223">
    <property type="entry name" value="ABC_CydC/D"/>
</dbReference>
<keyword evidence="2" id="KW-0997">Cell inner membrane</keyword>
<keyword evidence="4" id="KW-0547">Nucleotide-binding</keyword>
<dbReference type="Gene3D" id="1.20.1560.10">
    <property type="entry name" value="ABC transporter type 1, transmembrane domain"/>
    <property type="match status" value="1"/>
</dbReference>
<dbReference type="RefSeq" id="WP_253654539.1">
    <property type="nucleotide sequence ID" value="NZ_BAAAOE010000003.1"/>
</dbReference>
<evidence type="ECO:0000256" key="2">
    <source>
        <dbReference type="ARBA" id="ARBA00022519"/>
    </source>
</evidence>
<dbReference type="Pfam" id="PF00005">
    <property type="entry name" value="ABC_tran"/>
    <property type="match status" value="1"/>
</dbReference>
<evidence type="ECO:0000259" key="11">
    <source>
        <dbReference type="PROSITE" id="PS50893"/>
    </source>
</evidence>
<reference evidence="13 14" key="1">
    <citation type="submission" date="2022-06" db="EMBL/GenBank/DDBJ databases">
        <title>Genomic Encyclopedia of Archaeal and Bacterial Type Strains, Phase II (KMG-II): from individual species to whole genera.</title>
        <authorList>
            <person name="Goeker M."/>
        </authorList>
    </citation>
    <scope>NUCLEOTIDE SEQUENCE [LARGE SCALE GENOMIC DNA]</scope>
    <source>
        <strain evidence="13 14">DSM 45037</strain>
    </source>
</reference>
<gene>
    <name evidence="13" type="ORF">LX12_002176</name>
</gene>
<feature type="transmembrane region" description="Helical" evidence="10">
    <location>
        <begin position="20"/>
        <end position="45"/>
    </location>
</feature>
<dbReference type="Gene3D" id="3.40.50.300">
    <property type="entry name" value="P-loop containing nucleotide triphosphate hydrolases"/>
    <property type="match status" value="1"/>
</dbReference>
<dbReference type="SMART" id="SM00382">
    <property type="entry name" value="AAA"/>
    <property type="match status" value="1"/>
</dbReference>
<dbReference type="SUPFAM" id="SSF90123">
    <property type="entry name" value="ABC transporter transmembrane region"/>
    <property type="match status" value="1"/>
</dbReference>
<keyword evidence="8 10" id="KW-0472">Membrane</keyword>
<evidence type="ECO:0000256" key="6">
    <source>
        <dbReference type="ARBA" id="ARBA00022967"/>
    </source>
</evidence>
<evidence type="ECO:0000256" key="1">
    <source>
        <dbReference type="ARBA" id="ARBA00004429"/>
    </source>
</evidence>
<keyword evidence="6" id="KW-1278">Translocase</keyword>
<proteinExistence type="inferred from homology"/>
<dbReference type="PROSITE" id="PS50929">
    <property type="entry name" value="ABC_TM1F"/>
    <property type="match status" value="1"/>
</dbReference>
<name>A0ABT1H1X3_9NOCA</name>
<sequence length="560" mass="57996">MRDDPLLRSARLVGLPTRPLVRSLALGALAALSALALAGFSAWLITRAWQMPPVLSVAIAVTSVRALGISRALFRYLERLATHDLALRVMATARSRIYAAIAGGTGSLAARIRPADVVARTGRDVDDMGESLVRAVVPIGAAAVSACATVVVFAVISPWTGLAVAGAWVAAAVVAPWCAVRGAALAERAAADARDEATALTMTLLWHAAELEIAGRREEVAALAAAAEERARRAADTGTRVRSWAAGVLPAVSGACVLVACLVGVAVAGSVDATTLGVLILLPLSAFETAAPLVDAARQLHRSRDAASRVLAVVDAAGEPTVVADVRPVERATPTVLVAEDLRWGHPGRLPSGPIAGGLTLVPGSRVAVVGPSGSGKTTLLATIAGLVPPVEGDMTVHDDDGPVDPGETIRWFASDAHVFATTVRENLLVALGDADEVRLWDVLRRVGLADWVRGLDGGLDHLLASGPDSMSTGQARRLLLARALICPVPVLLLDEPCENVDPDEADVLTAALLDRNSGLVEPDRAVVVVTHRLPRRCTADRVVDLTATTPVGSGASTCR</sequence>
<feature type="transmembrane region" description="Helical" evidence="10">
    <location>
        <begin position="162"/>
        <end position="180"/>
    </location>
</feature>
<feature type="domain" description="ABC transporter" evidence="11">
    <location>
        <begin position="337"/>
        <end position="556"/>
    </location>
</feature>
<evidence type="ECO:0000256" key="3">
    <source>
        <dbReference type="ARBA" id="ARBA00022692"/>
    </source>
</evidence>
<evidence type="ECO:0000313" key="13">
    <source>
        <dbReference type="EMBL" id="MCP2160989.1"/>
    </source>
</evidence>
<evidence type="ECO:0000256" key="8">
    <source>
        <dbReference type="ARBA" id="ARBA00023136"/>
    </source>
</evidence>
<dbReference type="Proteomes" id="UP001205740">
    <property type="component" value="Unassembled WGS sequence"/>
</dbReference>
<dbReference type="InterPro" id="IPR039421">
    <property type="entry name" value="Type_1_exporter"/>
</dbReference>
<dbReference type="EMBL" id="JAMTCG010000003">
    <property type="protein sequence ID" value="MCP2160989.1"/>
    <property type="molecule type" value="Genomic_DNA"/>
</dbReference>
<dbReference type="InterPro" id="IPR011527">
    <property type="entry name" value="ABC1_TM_dom"/>
</dbReference>
<evidence type="ECO:0000256" key="9">
    <source>
        <dbReference type="ARBA" id="ARBA00023455"/>
    </source>
</evidence>
<evidence type="ECO:0000259" key="12">
    <source>
        <dbReference type="PROSITE" id="PS50929"/>
    </source>
</evidence>
<dbReference type="NCBIfam" id="TIGR02868">
    <property type="entry name" value="CydC"/>
    <property type="match status" value="1"/>
</dbReference>
<dbReference type="InterPro" id="IPR036640">
    <property type="entry name" value="ABC1_TM_sf"/>
</dbReference>
<feature type="domain" description="ABC transmembrane type-1" evidence="12">
    <location>
        <begin position="23"/>
        <end position="302"/>
    </location>
</feature>
<keyword evidence="2" id="KW-1003">Cell membrane</keyword>
<keyword evidence="3 10" id="KW-0812">Transmembrane</keyword>
<dbReference type="InterPro" id="IPR003593">
    <property type="entry name" value="AAA+_ATPase"/>
</dbReference>
<comment type="caution">
    <text evidence="13">The sequence shown here is derived from an EMBL/GenBank/DDBJ whole genome shotgun (WGS) entry which is preliminary data.</text>
</comment>
<dbReference type="GO" id="GO:0005524">
    <property type="term" value="F:ATP binding"/>
    <property type="evidence" value="ECO:0007669"/>
    <property type="project" value="UniProtKB-KW"/>
</dbReference>
<evidence type="ECO:0000256" key="5">
    <source>
        <dbReference type="ARBA" id="ARBA00022840"/>
    </source>
</evidence>
<dbReference type="InterPro" id="IPR003439">
    <property type="entry name" value="ABC_transporter-like_ATP-bd"/>
</dbReference>
<comment type="subcellular location">
    <subcellularLocation>
        <location evidence="1">Cell inner membrane</location>
        <topology evidence="1">Multi-pass membrane protein</topology>
    </subcellularLocation>
</comment>
<evidence type="ECO:0000313" key="14">
    <source>
        <dbReference type="Proteomes" id="UP001205740"/>
    </source>
</evidence>
<keyword evidence="5 13" id="KW-0067">ATP-binding</keyword>
<keyword evidence="7 10" id="KW-1133">Transmembrane helix</keyword>
<dbReference type="InterPro" id="IPR027417">
    <property type="entry name" value="P-loop_NTPase"/>
</dbReference>
<dbReference type="PANTHER" id="PTHR24221">
    <property type="entry name" value="ATP-BINDING CASSETTE SUB-FAMILY B"/>
    <property type="match status" value="1"/>
</dbReference>
<evidence type="ECO:0000256" key="7">
    <source>
        <dbReference type="ARBA" id="ARBA00022989"/>
    </source>
</evidence>
<organism evidence="13 14">
    <name type="scientific">Williamsia serinedens</name>
    <dbReference type="NCBI Taxonomy" id="391736"/>
    <lineage>
        <taxon>Bacteria</taxon>
        <taxon>Bacillati</taxon>
        <taxon>Actinomycetota</taxon>
        <taxon>Actinomycetes</taxon>
        <taxon>Mycobacteriales</taxon>
        <taxon>Nocardiaceae</taxon>
        <taxon>Williamsia</taxon>
    </lineage>
</organism>
<feature type="transmembrane region" description="Helical" evidence="10">
    <location>
        <begin position="51"/>
        <end position="74"/>
    </location>
</feature>
<keyword evidence="14" id="KW-1185">Reference proteome</keyword>
<accession>A0ABT1H1X3</accession>
<evidence type="ECO:0000256" key="4">
    <source>
        <dbReference type="ARBA" id="ARBA00022741"/>
    </source>
</evidence>
<dbReference type="PANTHER" id="PTHR24221:SF654">
    <property type="entry name" value="ATP-BINDING CASSETTE SUB-FAMILY B MEMBER 6"/>
    <property type="match status" value="1"/>
</dbReference>
<feature type="transmembrane region" description="Helical" evidence="10">
    <location>
        <begin position="243"/>
        <end position="267"/>
    </location>
</feature>
<protein>
    <submittedName>
        <fullName evidence="13">ATP-binding cassette, subfamily C, CydC</fullName>
    </submittedName>
</protein>
<dbReference type="PROSITE" id="PS50893">
    <property type="entry name" value="ABC_TRANSPORTER_2"/>
    <property type="match status" value="1"/>
</dbReference>
<comment type="similarity">
    <text evidence="9">Belongs to the ABC transporter superfamily. Siderophore-Fe(3+) uptake transporter (SIUT) (TC 3.A.1.21) family.</text>
</comment>
<evidence type="ECO:0000256" key="10">
    <source>
        <dbReference type="SAM" id="Phobius"/>
    </source>
</evidence>
<feature type="transmembrane region" description="Helical" evidence="10">
    <location>
        <begin position="132"/>
        <end position="156"/>
    </location>
</feature>
<dbReference type="SUPFAM" id="SSF52540">
    <property type="entry name" value="P-loop containing nucleoside triphosphate hydrolases"/>
    <property type="match status" value="1"/>
</dbReference>